<dbReference type="AlphaFoldDB" id="A0ABD1I845"/>
<evidence type="ECO:0008006" key="4">
    <source>
        <dbReference type="Google" id="ProtNLM"/>
    </source>
</evidence>
<feature type="region of interest" description="Disordered" evidence="1">
    <location>
        <begin position="1"/>
        <end position="23"/>
    </location>
</feature>
<organism evidence="2 3">
    <name type="scientific">Salvia divinorum</name>
    <name type="common">Maria pastora</name>
    <name type="synonym">Diviner's sage</name>
    <dbReference type="NCBI Taxonomy" id="28513"/>
    <lineage>
        <taxon>Eukaryota</taxon>
        <taxon>Viridiplantae</taxon>
        <taxon>Streptophyta</taxon>
        <taxon>Embryophyta</taxon>
        <taxon>Tracheophyta</taxon>
        <taxon>Spermatophyta</taxon>
        <taxon>Magnoliopsida</taxon>
        <taxon>eudicotyledons</taxon>
        <taxon>Gunneridae</taxon>
        <taxon>Pentapetalae</taxon>
        <taxon>asterids</taxon>
        <taxon>lamiids</taxon>
        <taxon>Lamiales</taxon>
        <taxon>Lamiaceae</taxon>
        <taxon>Nepetoideae</taxon>
        <taxon>Mentheae</taxon>
        <taxon>Salviinae</taxon>
        <taxon>Salvia</taxon>
        <taxon>Salvia subgen. Calosphace</taxon>
    </lineage>
</organism>
<name>A0ABD1I845_SALDI</name>
<evidence type="ECO:0000313" key="3">
    <source>
        <dbReference type="Proteomes" id="UP001567538"/>
    </source>
</evidence>
<sequence>MRNNGFDGSPGSNGDNSELLRGRSIEEIDCDDDQWSQIVQKDGNARYMRNKSWPHWEAWKEIYGKDRDYYVNPEEFFDDEVMLDHVMPATADGSMLNEDWVRVRSKYQASRGV</sequence>
<dbReference type="EMBL" id="JBEAFC010000003">
    <property type="protein sequence ID" value="KAL1564642.1"/>
    <property type="molecule type" value="Genomic_DNA"/>
</dbReference>
<dbReference type="Proteomes" id="UP001567538">
    <property type="component" value="Unassembled WGS sequence"/>
</dbReference>
<keyword evidence="3" id="KW-1185">Reference proteome</keyword>
<comment type="caution">
    <text evidence="2">The sequence shown here is derived from an EMBL/GenBank/DDBJ whole genome shotgun (WGS) entry which is preliminary data.</text>
</comment>
<reference evidence="2 3" key="1">
    <citation type="submission" date="2024-06" db="EMBL/GenBank/DDBJ databases">
        <title>A chromosome level genome sequence of Diviner's sage (Salvia divinorum).</title>
        <authorList>
            <person name="Ford S.A."/>
            <person name="Ro D.-K."/>
            <person name="Ness R.W."/>
            <person name="Phillips M.A."/>
        </authorList>
    </citation>
    <scope>NUCLEOTIDE SEQUENCE [LARGE SCALE GENOMIC DNA]</scope>
    <source>
        <strain evidence="2">SAF-2024a</strain>
        <tissue evidence="2">Leaf</tissue>
    </source>
</reference>
<proteinExistence type="predicted"/>
<gene>
    <name evidence="2" type="ORF">AAHA92_06958</name>
</gene>
<evidence type="ECO:0000313" key="2">
    <source>
        <dbReference type="EMBL" id="KAL1564642.1"/>
    </source>
</evidence>
<evidence type="ECO:0000256" key="1">
    <source>
        <dbReference type="SAM" id="MobiDB-lite"/>
    </source>
</evidence>
<protein>
    <recommendedName>
        <fullName evidence="4">HNH endonuclease</fullName>
    </recommendedName>
</protein>
<accession>A0ABD1I845</accession>